<dbReference type="HAMAP" id="MF_01966">
    <property type="entry name" value="NADHX_epimerase"/>
    <property type="match status" value="1"/>
</dbReference>
<keyword evidence="6 17" id="KW-0547">Nucleotide-binding</keyword>
<organism evidence="23 24">
    <name type="scientific">Paenibacillus thiaminolyticus</name>
    <name type="common">Bacillus thiaminolyticus</name>
    <dbReference type="NCBI Taxonomy" id="49283"/>
    <lineage>
        <taxon>Bacteria</taxon>
        <taxon>Bacillati</taxon>
        <taxon>Bacillota</taxon>
        <taxon>Bacilli</taxon>
        <taxon>Bacillales</taxon>
        <taxon>Paenibacillaceae</taxon>
        <taxon>Paenibacillus</taxon>
    </lineage>
</organism>
<evidence type="ECO:0000313" key="23">
    <source>
        <dbReference type="EMBL" id="RJG24644.1"/>
    </source>
</evidence>
<dbReference type="Gene3D" id="3.40.50.10260">
    <property type="entry name" value="YjeF N-terminal domain"/>
    <property type="match status" value="1"/>
</dbReference>
<feature type="binding site" evidence="18">
    <location>
        <begin position="133"/>
        <end position="139"/>
    </location>
    <ligand>
        <name>(6S)-NADPHX</name>
        <dbReference type="ChEBI" id="CHEBI:64076"/>
    </ligand>
</feature>
<dbReference type="EC" id="4.2.1.136" evidence="19"/>
<evidence type="ECO:0000256" key="8">
    <source>
        <dbReference type="ARBA" id="ARBA00022857"/>
    </source>
</evidence>
<dbReference type="HAMAP" id="MF_01965">
    <property type="entry name" value="NADHX_dehydratase"/>
    <property type="match status" value="1"/>
</dbReference>
<feature type="binding site" evidence="18">
    <location>
        <position position="165"/>
    </location>
    <ligand>
        <name>K(+)</name>
        <dbReference type="ChEBI" id="CHEBI:29103"/>
    </ligand>
</feature>
<evidence type="ECO:0000256" key="12">
    <source>
        <dbReference type="ARBA" id="ARBA00023239"/>
    </source>
</evidence>
<feature type="binding site" evidence="17">
    <location>
        <position position="340"/>
    </location>
    <ligand>
        <name>(6S)-NADPHX</name>
        <dbReference type="ChEBI" id="CHEBI:64076"/>
    </ligand>
</feature>
<dbReference type="CDD" id="cd01171">
    <property type="entry name" value="YXKO-related"/>
    <property type="match status" value="1"/>
</dbReference>
<comment type="catalytic activity">
    <reaction evidence="1 18 19">
        <text>(6R)-NADHX = (6S)-NADHX</text>
        <dbReference type="Rhea" id="RHEA:32215"/>
        <dbReference type="ChEBI" id="CHEBI:64074"/>
        <dbReference type="ChEBI" id="CHEBI:64075"/>
        <dbReference type="EC" id="5.1.99.6"/>
    </reaction>
</comment>
<evidence type="ECO:0000256" key="18">
    <source>
        <dbReference type="HAMAP-Rule" id="MF_01966"/>
    </source>
</evidence>
<evidence type="ECO:0000256" key="9">
    <source>
        <dbReference type="ARBA" id="ARBA00022958"/>
    </source>
</evidence>
<comment type="cofactor">
    <cofactor evidence="18 19">
        <name>K(+)</name>
        <dbReference type="ChEBI" id="CHEBI:29103"/>
    </cofactor>
    <text evidence="18 19">Binds 1 potassium ion per subunit.</text>
</comment>
<dbReference type="EMBL" id="QYZD01000006">
    <property type="protein sequence ID" value="RJG24644.1"/>
    <property type="molecule type" value="Genomic_DNA"/>
</dbReference>
<feature type="binding site" evidence="18">
    <location>
        <position position="129"/>
    </location>
    <ligand>
        <name>K(+)</name>
        <dbReference type="ChEBI" id="CHEBI:29103"/>
    </ligand>
</feature>
<evidence type="ECO:0000259" key="22">
    <source>
        <dbReference type="PROSITE" id="PS51385"/>
    </source>
</evidence>
<keyword evidence="7 17" id="KW-0067">ATP-binding</keyword>
<comment type="subunit">
    <text evidence="17">Homotetramer.</text>
</comment>
<keyword evidence="8 17" id="KW-0521">NADP</keyword>
<evidence type="ECO:0000256" key="19">
    <source>
        <dbReference type="PIRNR" id="PIRNR017184"/>
    </source>
</evidence>
<dbReference type="AlphaFoldDB" id="A0A3A3GLD3"/>
<dbReference type="NCBIfam" id="TIGR00196">
    <property type="entry name" value="yjeF_cterm"/>
    <property type="match status" value="1"/>
</dbReference>
<protein>
    <recommendedName>
        <fullName evidence="19">Bifunctional NAD(P)H-hydrate repair enzyme</fullName>
    </recommendedName>
    <alternativeName>
        <fullName evidence="19">Nicotinamide nucleotide repair protein</fullName>
    </alternativeName>
    <domain>
        <recommendedName>
            <fullName evidence="19">ADP-dependent (S)-NAD(P)H-hydrate dehydratase</fullName>
            <ecNumber evidence="19">4.2.1.136</ecNumber>
        </recommendedName>
        <alternativeName>
            <fullName evidence="19">ADP-dependent NAD(P)HX dehydratase</fullName>
        </alternativeName>
    </domain>
    <domain>
        <recommendedName>
            <fullName evidence="19">NAD(P)H-hydrate epimerase</fullName>
            <ecNumber evidence="19">5.1.99.6</ecNumber>
        </recommendedName>
    </domain>
</protein>
<dbReference type="PANTHER" id="PTHR12592">
    <property type="entry name" value="ATP-DEPENDENT (S)-NAD(P)H-HYDRATE DEHYDRATASE FAMILY MEMBER"/>
    <property type="match status" value="1"/>
</dbReference>
<gene>
    <name evidence="17" type="primary">nnrD</name>
    <name evidence="18" type="synonym">nnrE</name>
    <name evidence="23" type="ORF">DQX05_10020</name>
</gene>
<feature type="binding site" evidence="17">
    <location>
        <position position="393"/>
    </location>
    <ligand>
        <name>(6S)-NADPHX</name>
        <dbReference type="ChEBI" id="CHEBI:64076"/>
    </ligand>
</feature>
<feature type="binding site" evidence="17">
    <location>
        <position position="460"/>
    </location>
    <ligand>
        <name>(6S)-NADPHX</name>
        <dbReference type="ChEBI" id="CHEBI:64076"/>
    </ligand>
</feature>
<sequence length="513" mass="53268">MYIVTSAEMRTLDEYTIHTIGIPAAVLMENAGRAVAEEVAKLSSELSDLEANKPWLILVGKGNNGGDGMVAARHLRELGVEAELLYAADPEKLTSDAAIQRDIAARMGIAASVYGTGSIQWEGYAGVVDALLGTGTAGAPRNPYASLIREANASGLPIVAIDIPSGLDADTGEVNDPCIDADMTVALAFLKRGLTQYPGAERAGRVVVRSIGIPADLADREGIRTLWTNEELFLRRFGLKLPLARKADTHKGTYGHVLVAAGTRQYSGAGLLAAAAALRSGAGLVSWALPERLLDPMIGRLPEVMLHGMPDDGRGDWTAVPPEAVLRLAAGKKALAIGPGMGRFAGDATWLREIWTGAPCPLVVDADALNMIADAGGLGAWPQRDSTAILTPHPGEMARLTGLTTREVQRDRIGLARRYAVQHGVMLVLKGARTVTATPAGDVYVNPSGNPGMATGGAGDALAGLIAGLLAQDWDAGLAAALGVYLHGLAGDRAAASRPSPGSLSAGDIIDSL</sequence>
<dbReference type="PANTHER" id="PTHR12592:SF0">
    <property type="entry name" value="ATP-DEPENDENT (S)-NAD(P)H-HYDRATE DEHYDRATASE"/>
    <property type="match status" value="1"/>
</dbReference>
<keyword evidence="11 18" id="KW-0413">Isomerase</keyword>
<feature type="binding site" evidence="17">
    <location>
        <begin position="430"/>
        <end position="434"/>
    </location>
    <ligand>
        <name>AMP</name>
        <dbReference type="ChEBI" id="CHEBI:456215"/>
    </ligand>
</feature>
<comment type="similarity">
    <text evidence="3 19">In the N-terminal section; belongs to the NnrE/AIBP family.</text>
</comment>
<dbReference type="NCBIfam" id="TIGR00197">
    <property type="entry name" value="yjeF_nterm"/>
    <property type="match status" value="1"/>
</dbReference>
<dbReference type="GO" id="GO:0005524">
    <property type="term" value="F:ATP binding"/>
    <property type="evidence" value="ECO:0007669"/>
    <property type="project" value="UniProtKB-UniRule"/>
</dbReference>
<feature type="binding site" evidence="18">
    <location>
        <position position="162"/>
    </location>
    <ligand>
        <name>(6S)-NADPHX</name>
        <dbReference type="ChEBI" id="CHEBI:64076"/>
    </ligand>
</feature>
<evidence type="ECO:0000256" key="1">
    <source>
        <dbReference type="ARBA" id="ARBA00000013"/>
    </source>
</evidence>
<name>A0A3A3GLD3_PANTH</name>
<evidence type="ECO:0000256" key="2">
    <source>
        <dbReference type="ARBA" id="ARBA00000909"/>
    </source>
</evidence>
<dbReference type="PIRSF" id="PIRSF017184">
    <property type="entry name" value="Nnr"/>
    <property type="match status" value="1"/>
</dbReference>
<evidence type="ECO:0000256" key="6">
    <source>
        <dbReference type="ARBA" id="ARBA00022741"/>
    </source>
</evidence>
<evidence type="ECO:0000256" key="15">
    <source>
        <dbReference type="ARBA" id="ARBA00048238"/>
    </source>
</evidence>
<evidence type="ECO:0000256" key="5">
    <source>
        <dbReference type="ARBA" id="ARBA00022723"/>
    </source>
</evidence>
<evidence type="ECO:0000256" key="20">
    <source>
        <dbReference type="SAM" id="MobiDB-lite"/>
    </source>
</evidence>
<dbReference type="RefSeq" id="WP_119793156.1">
    <property type="nucleotide sequence ID" value="NZ_QYZD01000006.1"/>
</dbReference>
<feature type="binding site" evidence="17">
    <location>
        <position position="459"/>
    </location>
    <ligand>
        <name>AMP</name>
        <dbReference type="ChEBI" id="CHEBI:456215"/>
    </ligand>
</feature>
<dbReference type="GO" id="GO:0046496">
    <property type="term" value="P:nicotinamide nucleotide metabolic process"/>
    <property type="evidence" value="ECO:0007669"/>
    <property type="project" value="UniProtKB-UniRule"/>
</dbReference>
<feature type="binding site" evidence="17">
    <location>
        <position position="269"/>
    </location>
    <ligand>
        <name>(6S)-NADPHX</name>
        <dbReference type="ChEBI" id="CHEBI:64076"/>
    </ligand>
</feature>
<evidence type="ECO:0000256" key="3">
    <source>
        <dbReference type="ARBA" id="ARBA00006001"/>
    </source>
</evidence>
<comment type="cofactor">
    <cofactor evidence="17">
        <name>Mg(2+)</name>
        <dbReference type="ChEBI" id="CHEBI:18420"/>
    </cofactor>
</comment>
<evidence type="ECO:0000256" key="7">
    <source>
        <dbReference type="ARBA" id="ARBA00022840"/>
    </source>
</evidence>
<keyword evidence="9 18" id="KW-0630">Potassium</keyword>
<evidence type="ECO:0000256" key="14">
    <source>
        <dbReference type="ARBA" id="ARBA00025153"/>
    </source>
</evidence>
<dbReference type="Pfam" id="PF01256">
    <property type="entry name" value="Carb_kinase"/>
    <property type="match status" value="1"/>
</dbReference>
<evidence type="ECO:0000256" key="13">
    <source>
        <dbReference type="ARBA" id="ARBA00023268"/>
    </source>
</evidence>
<comment type="catalytic activity">
    <reaction evidence="16 17 19">
        <text>(6S)-NADPHX + ADP = AMP + phosphate + NADPH + H(+)</text>
        <dbReference type="Rhea" id="RHEA:32235"/>
        <dbReference type="ChEBI" id="CHEBI:15378"/>
        <dbReference type="ChEBI" id="CHEBI:43474"/>
        <dbReference type="ChEBI" id="CHEBI:57783"/>
        <dbReference type="ChEBI" id="CHEBI:64076"/>
        <dbReference type="ChEBI" id="CHEBI:456215"/>
        <dbReference type="ChEBI" id="CHEBI:456216"/>
        <dbReference type="EC" id="4.2.1.136"/>
    </reaction>
</comment>
<comment type="caution">
    <text evidence="23">The sequence shown here is derived from an EMBL/GenBank/DDBJ whole genome shotgun (WGS) entry which is preliminary data.</text>
</comment>
<proteinExistence type="inferred from homology"/>
<dbReference type="InterPro" id="IPR004443">
    <property type="entry name" value="YjeF_N_dom"/>
</dbReference>
<feature type="region of interest" description="Disordered" evidence="20">
    <location>
        <begin position="493"/>
        <end position="513"/>
    </location>
</feature>
<dbReference type="PROSITE" id="PS51385">
    <property type="entry name" value="YJEF_N"/>
    <property type="match status" value="1"/>
</dbReference>
<feature type="binding site" evidence="18">
    <location>
        <position position="144"/>
    </location>
    <ligand>
        <name>(6S)-NADPHX</name>
        <dbReference type="ChEBI" id="CHEBI:64076"/>
    </ligand>
</feature>
<evidence type="ECO:0000256" key="11">
    <source>
        <dbReference type="ARBA" id="ARBA00023235"/>
    </source>
</evidence>
<dbReference type="GO" id="GO:0052856">
    <property type="term" value="F:NAD(P)HX epimerase activity"/>
    <property type="evidence" value="ECO:0007669"/>
    <property type="project" value="UniProtKB-UniRule"/>
</dbReference>
<dbReference type="InterPro" id="IPR036652">
    <property type="entry name" value="YjeF_N_dom_sf"/>
</dbReference>
<dbReference type="GO" id="GO:0052855">
    <property type="term" value="F:ADP-dependent NAD(P)H-hydrate dehydratase activity"/>
    <property type="evidence" value="ECO:0007669"/>
    <property type="project" value="UniProtKB-UniRule"/>
</dbReference>
<dbReference type="OrthoDB" id="9806925at2"/>
<comment type="catalytic activity">
    <reaction evidence="15 17 19">
        <text>(6S)-NADHX + ADP = AMP + phosphate + NADH + H(+)</text>
        <dbReference type="Rhea" id="RHEA:32223"/>
        <dbReference type="ChEBI" id="CHEBI:15378"/>
        <dbReference type="ChEBI" id="CHEBI:43474"/>
        <dbReference type="ChEBI" id="CHEBI:57945"/>
        <dbReference type="ChEBI" id="CHEBI:64074"/>
        <dbReference type="ChEBI" id="CHEBI:456215"/>
        <dbReference type="ChEBI" id="CHEBI:456216"/>
        <dbReference type="EC" id="4.2.1.136"/>
    </reaction>
</comment>
<evidence type="ECO:0000256" key="16">
    <source>
        <dbReference type="ARBA" id="ARBA00049209"/>
    </source>
</evidence>
<evidence type="ECO:0000259" key="21">
    <source>
        <dbReference type="PROSITE" id="PS51383"/>
    </source>
</evidence>
<feature type="binding site" evidence="18">
    <location>
        <begin position="63"/>
        <end position="67"/>
    </location>
    <ligand>
        <name>(6S)-NADPHX</name>
        <dbReference type="ChEBI" id="CHEBI:64076"/>
    </ligand>
</feature>
<feature type="binding site" evidence="18">
    <location>
        <position position="64"/>
    </location>
    <ligand>
        <name>K(+)</name>
        <dbReference type="ChEBI" id="CHEBI:29103"/>
    </ligand>
</feature>
<keyword evidence="5 18" id="KW-0479">Metal-binding</keyword>
<dbReference type="Proteomes" id="UP000266177">
    <property type="component" value="Unassembled WGS sequence"/>
</dbReference>
<keyword evidence="12 17" id="KW-0456">Lyase</keyword>
<accession>A0A3A3GLD3</accession>
<feature type="domain" description="YjeF N-terminal" evidence="22">
    <location>
        <begin position="9"/>
        <end position="219"/>
    </location>
</feature>
<comment type="similarity">
    <text evidence="18">Belongs to the NnrE/AIBP family.</text>
</comment>
<dbReference type="SUPFAM" id="SSF64153">
    <property type="entry name" value="YjeF N-terminal domain-like"/>
    <property type="match status" value="1"/>
</dbReference>
<evidence type="ECO:0000256" key="10">
    <source>
        <dbReference type="ARBA" id="ARBA00023027"/>
    </source>
</evidence>
<dbReference type="Pfam" id="PF03853">
    <property type="entry name" value="YjeF_N"/>
    <property type="match status" value="1"/>
</dbReference>
<dbReference type="PROSITE" id="PS51383">
    <property type="entry name" value="YJEF_C_3"/>
    <property type="match status" value="1"/>
</dbReference>
<dbReference type="GO" id="GO:0110051">
    <property type="term" value="P:metabolite repair"/>
    <property type="evidence" value="ECO:0007669"/>
    <property type="project" value="TreeGrafter"/>
</dbReference>
<reference evidence="23 24" key="1">
    <citation type="submission" date="2018-09" db="EMBL/GenBank/DDBJ databases">
        <title>Paenibacillus SK2017-BO5.</title>
        <authorList>
            <person name="Piskunova J.V."/>
            <person name="Dubiley S.A."/>
            <person name="Severinov K.V."/>
        </authorList>
    </citation>
    <scope>NUCLEOTIDE SEQUENCE [LARGE SCALE GENOMIC DNA]</scope>
    <source>
        <strain evidence="23 24">BO5</strain>
    </source>
</reference>
<keyword evidence="13" id="KW-0511">Multifunctional enzyme</keyword>
<comment type="function">
    <text evidence="14 19">Bifunctional enzyme that catalyzes the epimerization of the S- and R-forms of NAD(P)HX and the dehydration of the S-form of NAD(P)HX at the expense of ADP, which is converted to AMP. This allows the repair of both epimers of NAD(P)HX, a damaged form of NAD(P)H that is a result of enzymatic or heat-dependent hydration.</text>
</comment>
<comment type="catalytic activity">
    <reaction evidence="2 18 19">
        <text>(6R)-NADPHX = (6S)-NADPHX</text>
        <dbReference type="Rhea" id="RHEA:32227"/>
        <dbReference type="ChEBI" id="CHEBI:64076"/>
        <dbReference type="ChEBI" id="CHEBI:64077"/>
        <dbReference type="EC" id="5.1.99.6"/>
    </reaction>
</comment>
<dbReference type="GO" id="GO:0046872">
    <property type="term" value="F:metal ion binding"/>
    <property type="evidence" value="ECO:0007669"/>
    <property type="project" value="UniProtKB-UniRule"/>
</dbReference>
<dbReference type="Gene3D" id="3.40.1190.20">
    <property type="match status" value="1"/>
</dbReference>
<dbReference type="InterPro" id="IPR030677">
    <property type="entry name" value="Nnr"/>
</dbReference>
<evidence type="ECO:0000313" key="24">
    <source>
        <dbReference type="Proteomes" id="UP000266177"/>
    </source>
</evidence>
<dbReference type="InterPro" id="IPR000631">
    <property type="entry name" value="CARKD"/>
</dbReference>
<dbReference type="EC" id="5.1.99.6" evidence="19"/>
<keyword evidence="10 17" id="KW-0520">NAD</keyword>
<comment type="function">
    <text evidence="17">Catalyzes the dehydration of the S-form of NAD(P)HX at the expense of ADP, which is converted to AMP. Together with NAD(P)HX epimerase, which catalyzes the epimerization of the S- and R-forms, the enzyme allows the repair of both epimers of NAD(P)HX, a damaged form of NAD(P)H that is a result of enzymatic or heat-dependent hydration.</text>
</comment>
<comment type="similarity">
    <text evidence="4 19">In the C-terminal section; belongs to the NnrD/CARKD family.</text>
</comment>
<comment type="similarity">
    <text evidence="17">Belongs to the NnrD/CARKD family.</text>
</comment>
<evidence type="ECO:0000256" key="4">
    <source>
        <dbReference type="ARBA" id="ARBA00009524"/>
    </source>
</evidence>
<dbReference type="InterPro" id="IPR029056">
    <property type="entry name" value="Ribokinase-like"/>
</dbReference>
<feature type="domain" description="YjeF C-terminal" evidence="21">
    <location>
        <begin position="234"/>
        <end position="513"/>
    </location>
</feature>
<evidence type="ECO:0000256" key="17">
    <source>
        <dbReference type="HAMAP-Rule" id="MF_01965"/>
    </source>
</evidence>
<dbReference type="SUPFAM" id="SSF53613">
    <property type="entry name" value="Ribokinase-like"/>
    <property type="match status" value="1"/>
</dbReference>
<comment type="function">
    <text evidence="18">Catalyzes the epimerization of the S- and R-forms of NAD(P)HX, a damaged form of NAD(P)H that is a result of enzymatic or heat-dependent hydration. This is a prerequisite for the S-specific NAD(P)H-hydrate dehydratase to allow the repair of both epimers of NAD(P)HX.</text>
</comment>